<evidence type="ECO:0000313" key="1">
    <source>
        <dbReference type="EMBL" id="MPN30182.1"/>
    </source>
</evidence>
<comment type="caution">
    <text evidence="1">The sequence shown here is derived from an EMBL/GenBank/DDBJ whole genome shotgun (WGS) entry which is preliminary data.</text>
</comment>
<gene>
    <name evidence="1" type="ORF">SDC9_177640</name>
</gene>
<organism evidence="1">
    <name type="scientific">bioreactor metagenome</name>
    <dbReference type="NCBI Taxonomy" id="1076179"/>
    <lineage>
        <taxon>unclassified sequences</taxon>
        <taxon>metagenomes</taxon>
        <taxon>ecological metagenomes</taxon>
    </lineage>
</organism>
<accession>A0A645GVW8</accession>
<name>A0A645GVW8_9ZZZZ</name>
<dbReference type="AlphaFoldDB" id="A0A645GVW8"/>
<protein>
    <submittedName>
        <fullName evidence="1">Uncharacterized protein</fullName>
    </submittedName>
</protein>
<dbReference type="EMBL" id="VSSQ01081199">
    <property type="protein sequence ID" value="MPN30182.1"/>
    <property type="molecule type" value="Genomic_DNA"/>
</dbReference>
<proteinExistence type="predicted"/>
<reference evidence="1" key="1">
    <citation type="submission" date="2019-08" db="EMBL/GenBank/DDBJ databases">
        <authorList>
            <person name="Kucharzyk K."/>
            <person name="Murdoch R.W."/>
            <person name="Higgins S."/>
            <person name="Loffler F."/>
        </authorList>
    </citation>
    <scope>NUCLEOTIDE SEQUENCE</scope>
</reference>
<sequence length="105" mass="11988">MQDGRIFITYRFLQGGKGWLGAWTQNFFAALTDRDSALADRRGDSVARIMPIDYDRSPNSDLGYSGWVQFPDGELYIVNYIVDDAVDKGQIRGYALRPEEFMLPE</sequence>